<dbReference type="GO" id="GO:0008641">
    <property type="term" value="F:ubiquitin-like modifier activating enzyme activity"/>
    <property type="evidence" value="ECO:0007669"/>
    <property type="project" value="InterPro"/>
</dbReference>
<dbReference type="EMBL" id="VOGB01000004">
    <property type="protein sequence ID" value="MQM72798.1"/>
    <property type="molecule type" value="Genomic_DNA"/>
</dbReference>
<dbReference type="PANTHER" id="PTHR43267">
    <property type="entry name" value="TRNA THREONYLCARBAMOYLADENOSINE DEHYDRATASE"/>
    <property type="match status" value="1"/>
</dbReference>
<dbReference type="GO" id="GO:0061504">
    <property type="term" value="P:cyclic threonylcarbamoyladenosine biosynthetic process"/>
    <property type="evidence" value="ECO:0007669"/>
    <property type="project" value="TreeGrafter"/>
</dbReference>
<dbReference type="Pfam" id="PF00899">
    <property type="entry name" value="ThiF"/>
    <property type="match status" value="1"/>
</dbReference>
<dbReference type="SUPFAM" id="SSF69572">
    <property type="entry name" value="Activating enzymes of the ubiquitin-like proteins"/>
    <property type="match status" value="1"/>
</dbReference>
<protein>
    <submittedName>
        <fullName evidence="2">tRNA threonylcarbamoyladenosine dehydratase</fullName>
    </submittedName>
</protein>
<name>A0A6L5GRN0_9FIRM</name>
<evidence type="ECO:0000313" key="3">
    <source>
        <dbReference type="Proteomes" id="UP000473648"/>
    </source>
</evidence>
<dbReference type="Proteomes" id="UP000473648">
    <property type="component" value="Unassembled WGS sequence"/>
</dbReference>
<dbReference type="InterPro" id="IPR045886">
    <property type="entry name" value="ThiF/MoeB/HesA"/>
</dbReference>
<feature type="domain" description="THIF-type NAD/FAD binding fold" evidence="1">
    <location>
        <begin position="10"/>
        <end position="227"/>
    </location>
</feature>
<dbReference type="PANTHER" id="PTHR43267:SF1">
    <property type="entry name" value="TRNA THREONYLCARBAMOYLADENOSINE DEHYDRATASE"/>
    <property type="match status" value="1"/>
</dbReference>
<proteinExistence type="predicted"/>
<dbReference type="GO" id="GO:0061503">
    <property type="term" value="F:tRNA threonylcarbamoyladenosine dehydratase"/>
    <property type="evidence" value="ECO:0007669"/>
    <property type="project" value="TreeGrafter"/>
</dbReference>
<dbReference type="CDD" id="cd00755">
    <property type="entry name" value="YgdL_like"/>
    <property type="match status" value="1"/>
</dbReference>
<dbReference type="FunFam" id="3.40.50.720:FF:000141">
    <property type="entry name" value="tRNA threonylcarbamoyladenosine dehydratase"/>
    <property type="match status" value="1"/>
</dbReference>
<reference evidence="2" key="1">
    <citation type="journal article" date="2020" name="Appl. Environ. Microbiol.">
        <title>Medium-Chain Fatty Acid Synthesis by 'Candidatus Weimeria bifida' gen. nov., sp. nov., and 'Candidatus Pseudoramibacter fermentans' sp. nov.</title>
        <authorList>
            <person name="Scarborough M.J."/>
            <person name="Myers K.S."/>
            <person name="Donohue T.J."/>
            <person name="Noguera D.R."/>
        </authorList>
    </citation>
    <scope>NUCLEOTIDE SEQUENCE</scope>
    <source>
        <strain evidence="2">EUB1.1</strain>
    </source>
</reference>
<dbReference type="Gene3D" id="3.40.50.720">
    <property type="entry name" value="NAD(P)-binding Rossmann-like Domain"/>
    <property type="match status" value="1"/>
</dbReference>
<sequence length="231" mass="25719">MNQLQRTELLLGSEAMETLRNSHVAVFGLGGVGGFAVEAIARCGVGHIDIIDKDTVDITNLNRQIIATRSTIGQLKTQIMKERIHDINPHISVKAFPIFFLPDTKNQFDFTQYDYVIDAVDTVTAKLTLIEESYQHHVPIISSMGAGNKLDPTQFKVADIFQTSVDPLAKVIRHELRKRHINQLKVVYSTEKPQKIKTDKFEKIVGSVSFVPSVAGLIMAGEVIKDLIHSV</sequence>
<dbReference type="AlphaFoldDB" id="A0A6L5GRN0"/>
<organism evidence="2 3">
    <name type="scientific">Candidatus Pseudoramibacter fermentans</name>
    <dbReference type="NCBI Taxonomy" id="2594427"/>
    <lineage>
        <taxon>Bacteria</taxon>
        <taxon>Bacillati</taxon>
        <taxon>Bacillota</taxon>
        <taxon>Clostridia</taxon>
        <taxon>Eubacteriales</taxon>
        <taxon>Eubacteriaceae</taxon>
        <taxon>Pseudoramibacter</taxon>
    </lineage>
</organism>
<accession>A0A6L5GRN0</accession>
<gene>
    <name evidence="2" type="ORF">FRC53_05125</name>
</gene>
<evidence type="ECO:0000259" key="1">
    <source>
        <dbReference type="Pfam" id="PF00899"/>
    </source>
</evidence>
<evidence type="ECO:0000313" key="2">
    <source>
        <dbReference type="EMBL" id="MQM72798.1"/>
    </source>
</evidence>
<dbReference type="InterPro" id="IPR035985">
    <property type="entry name" value="Ubiquitin-activating_enz"/>
</dbReference>
<dbReference type="InterPro" id="IPR000594">
    <property type="entry name" value="ThiF_NAD_FAD-bd"/>
</dbReference>
<comment type="caution">
    <text evidence="2">The sequence shown here is derived from an EMBL/GenBank/DDBJ whole genome shotgun (WGS) entry which is preliminary data.</text>
</comment>
<keyword evidence="3" id="KW-1185">Reference proteome</keyword>